<evidence type="ECO:0000313" key="1">
    <source>
        <dbReference type="EMBL" id="QFQ90673.1"/>
    </source>
</evidence>
<reference evidence="1 2" key="1">
    <citation type="submission" date="2019-10" db="EMBL/GenBank/DDBJ databases">
        <title>Genome sequencing of Lactobacillus manihotivorans.</title>
        <authorList>
            <person name="Kim K."/>
        </authorList>
    </citation>
    <scope>NUCLEOTIDE SEQUENCE [LARGE SCALE GENOMIC DNA]</scope>
    <source>
        <strain evidence="1 2">LM010</strain>
    </source>
</reference>
<accession>A0A5P8JNL6</accession>
<name>A0A5P8JNL6_9LACO</name>
<dbReference type="RefSeq" id="WP_056964101.1">
    <property type="nucleotide sequence ID" value="NZ_CP045068.1"/>
</dbReference>
<proteinExistence type="predicted"/>
<evidence type="ECO:0000313" key="2">
    <source>
        <dbReference type="Proteomes" id="UP000388452"/>
    </source>
</evidence>
<sequence>MERTKRVIADPRRIQANYMPQGRIRVVIPLTDIKGSLARLSGGTFLLKRGWWAYPDLEPVGVIDTARKSDRFYAELFIRQPQIA</sequence>
<gene>
    <name evidence="1" type="ORF">LM010_04165</name>
</gene>
<dbReference type="AlphaFoldDB" id="A0A5P8JNL6"/>
<dbReference type="Proteomes" id="UP000388452">
    <property type="component" value="Chromosome"/>
</dbReference>
<organism evidence="1 2">
    <name type="scientific">Lacticaseibacillus manihotivorans</name>
    <dbReference type="NCBI Taxonomy" id="88233"/>
    <lineage>
        <taxon>Bacteria</taxon>
        <taxon>Bacillati</taxon>
        <taxon>Bacillota</taxon>
        <taxon>Bacilli</taxon>
        <taxon>Lactobacillales</taxon>
        <taxon>Lactobacillaceae</taxon>
        <taxon>Lacticaseibacillus</taxon>
    </lineage>
</organism>
<dbReference type="EMBL" id="CP045068">
    <property type="protein sequence ID" value="QFQ90673.1"/>
    <property type="molecule type" value="Genomic_DNA"/>
</dbReference>
<protein>
    <submittedName>
        <fullName evidence="1">Uncharacterized protein</fullName>
    </submittedName>
</protein>